<protein>
    <submittedName>
        <fullName evidence="1">Uncharacterized protein</fullName>
    </submittedName>
</protein>
<gene>
    <name evidence="1" type="ORF">SSOG_05111</name>
</gene>
<evidence type="ECO:0000313" key="1">
    <source>
        <dbReference type="EMBL" id="EFL25397.1"/>
    </source>
</evidence>
<name>D9WGK9_9ACTN</name>
<reference evidence="1 2" key="1">
    <citation type="submission" date="2009-02" db="EMBL/GenBank/DDBJ databases">
        <title>Annotation of Streptomyces hygroscopicus strain ATCC 53653.</title>
        <authorList>
            <consortium name="The Broad Institute Genome Sequencing Platform"/>
            <consortium name="Broad Institute Microbial Sequencing Center"/>
            <person name="Fischbach M."/>
            <person name="Godfrey P."/>
            <person name="Ward D."/>
            <person name="Young S."/>
            <person name="Zeng Q."/>
            <person name="Koehrsen M."/>
            <person name="Alvarado L."/>
            <person name="Berlin A.M."/>
            <person name="Bochicchio J."/>
            <person name="Borenstein D."/>
            <person name="Chapman S.B."/>
            <person name="Chen Z."/>
            <person name="Engels R."/>
            <person name="Freedman E."/>
            <person name="Gellesch M."/>
            <person name="Goldberg J."/>
            <person name="Griggs A."/>
            <person name="Gujja S."/>
            <person name="Heilman E.R."/>
            <person name="Heiman D.I."/>
            <person name="Hepburn T.A."/>
            <person name="Howarth C."/>
            <person name="Jen D."/>
            <person name="Larson L."/>
            <person name="Lewis B."/>
            <person name="Mehta T."/>
            <person name="Park D."/>
            <person name="Pearson M."/>
            <person name="Richards J."/>
            <person name="Roberts A."/>
            <person name="Saif S."/>
            <person name="Shea T.D."/>
            <person name="Shenoy N."/>
            <person name="Sisk P."/>
            <person name="Stolte C."/>
            <person name="Sykes S.N."/>
            <person name="Thomson T."/>
            <person name="Walk T."/>
            <person name="White J."/>
            <person name="Yandava C."/>
            <person name="Straight P."/>
            <person name="Clardy J."/>
            <person name="Hung D."/>
            <person name="Kolter R."/>
            <person name="Mekalanos J."/>
            <person name="Walker S."/>
            <person name="Walsh C.T."/>
            <person name="Wieland-Brown L.C."/>
            <person name="Haas B."/>
            <person name="Nusbaum C."/>
            <person name="Birren B."/>
        </authorList>
    </citation>
    <scope>NUCLEOTIDE SEQUENCE [LARGE SCALE GENOMIC DNA]</scope>
    <source>
        <strain evidence="1 2">ATCC 53653</strain>
    </source>
</reference>
<sequence>MMRSGPDDWPFNPPIVDLFDPALTDQEISRTEFEEHWASACHVDADG</sequence>
<dbReference type="EMBL" id="GG657754">
    <property type="protein sequence ID" value="EFL25397.1"/>
    <property type="molecule type" value="Genomic_DNA"/>
</dbReference>
<dbReference type="HOGENOM" id="CLU_3173696_0_0_11"/>
<dbReference type="STRING" id="457427.SSOG_05111"/>
<organism evidence="1 2">
    <name type="scientific">Streptomyces himastatinicus ATCC 53653</name>
    <dbReference type="NCBI Taxonomy" id="457427"/>
    <lineage>
        <taxon>Bacteria</taxon>
        <taxon>Bacillati</taxon>
        <taxon>Actinomycetota</taxon>
        <taxon>Actinomycetes</taxon>
        <taxon>Kitasatosporales</taxon>
        <taxon>Streptomycetaceae</taxon>
        <taxon>Streptomyces</taxon>
        <taxon>Streptomyces violaceusniger group</taxon>
    </lineage>
</organism>
<accession>D9WGK9</accession>
<evidence type="ECO:0000313" key="2">
    <source>
        <dbReference type="Proteomes" id="UP000003963"/>
    </source>
</evidence>
<proteinExistence type="predicted"/>
<dbReference type="AlphaFoldDB" id="D9WGK9"/>
<dbReference type="Proteomes" id="UP000003963">
    <property type="component" value="Unassembled WGS sequence"/>
</dbReference>
<keyword evidence="2" id="KW-1185">Reference proteome</keyword>